<evidence type="ECO:0000256" key="1">
    <source>
        <dbReference type="SAM" id="Phobius"/>
    </source>
</evidence>
<dbReference type="Proteomes" id="UP001596052">
    <property type="component" value="Unassembled WGS sequence"/>
</dbReference>
<organism evidence="2 3">
    <name type="scientific">Prosthecobacter fluviatilis</name>
    <dbReference type="NCBI Taxonomy" id="445931"/>
    <lineage>
        <taxon>Bacteria</taxon>
        <taxon>Pseudomonadati</taxon>
        <taxon>Verrucomicrobiota</taxon>
        <taxon>Verrucomicrobiia</taxon>
        <taxon>Verrucomicrobiales</taxon>
        <taxon>Verrucomicrobiaceae</taxon>
        <taxon>Prosthecobacter</taxon>
    </lineage>
</organism>
<feature type="transmembrane region" description="Helical" evidence="1">
    <location>
        <begin position="38"/>
        <end position="58"/>
    </location>
</feature>
<accession>A0ABW0KS62</accession>
<evidence type="ECO:0000313" key="2">
    <source>
        <dbReference type="EMBL" id="MFC5456179.1"/>
    </source>
</evidence>
<name>A0ABW0KS62_9BACT</name>
<dbReference type="RefSeq" id="WP_377168169.1">
    <property type="nucleotide sequence ID" value="NZ_JBHSMQ010000005.1"/>
</dbReference>
<keyword evidence="1" id="KW-0472">Membrane</keyword>
<comment type="caution">
    <text evidence="2">The sequence shown here is derived from an EMBL/GenBank/DDBJ whole genome shotgun (WGS) entry which is preliminary data.</text>
</comment>
<feature type="transmembrane region" description="Helical" evidence="1">
    <location>
        <begin position="89"/>
        <end position="108"/>
    </location>
</feature>
<feature type="transmembrane region" description="Helical" evidence="1">
    <location>
        <begin position="6"/>
        <end position="26"/>
    </location>
</feature>
<evidence type="ECO:0000313" key="3">
    <source>
        <dbReference type="Proteomes" id="UP001596052"/>
    </source>
</evidence>
<keyword evidence="1" id="KW-0812">Transmembrane</keyword>
<dbReference type="EMBL" id="JBHSMQ010000005">
    <property type="protein sequence ID" value="MFC5456179.1"/>
    <property type="molecule type" value="Genomic_DNA"/>
</dbReference>
<sequence length="113" mass="12149">MSLPFYHYLHLIGLILVFVGIGGLLSSEGAKKAMMWHGIGLVISLVSGFGMLAKLGIMGAMPKWVWIKIALWLVLGFLPVLAKRRVLAAPLVVLIAVIVGAGLGYLGYFKPAF</sequence>
<reference evidence="3" key="1">
    <citation type="journal article" date="2019" name="Int. J. Syst. Evol. Microbiol.">
        <title>The Global Catalogue of Microorganisms (GCM) 10K type strain sequencing project: providing services to taxonomists for standard genome sequencing and annotation.</title>
        <authorList>
            <consortium name="The Broad Institute Genomics Platform"/>
            <consortium name="The Broad Institute Genome Sequencing Center for Infectious Disease"/>
            <person name="Wu L."/>
            <person name="Ma J."/>
        </authorList>
    </citation>
    <scope>NUCLEOTIDE SEQUENCE [LARGE SCALE GENOMIC DNA]</scope>
    <source>
        <strain evidence="3">CGMCC 4.1469</strain>
    </source>
</reference>
<protein>
    <submittedName>
        <fullName evidence="2">Uncharacterized protein</fullName>
    </submittedName>
</protein>
<gene>
    <name evidence="2" type="ORF">ACFQDI_15050</name>
</gene>
<feature type="transmembrane region" description="Helical" evidence="1">
    <location>
        <begin position="64"/>
        <end position="82"/>
    </location>
</feature>
<proteinExistence type="predicted"/>
<keyword evidence="1" id="KW-1133">Transmembrane helix</keyword>
<keyword evidence="3" id="KW-1185">Reference proteome</keyword>